<keyword evidence="2" id="KW-0812">Transmembrane</keyword>
<name>A0ABW3EJ92_9ACTN</name>
<dbReference type="Proteomes" id="UP001596972">
    <property type="component" value="Unassembled WGS sequence"/>
</dbReference>
<gene>
    <name evidence="3" type="ORF">ACFQ11_05290</name>
</gene>
<feature type="transmembrane region" description="Helical" evidence="2">
    <location>
        <begin position="91"/>
        <end position="109"/>
    </location>
</feature>
<evidence type="ECO:0000313" key="4">
    <source>
        <dbReference type="Proteomes" id="UP001596972"/>
    </source>
</evidence>
<organism evidence="3 4">
    <name type="scientific">Actinomadura sediminis</name>
    <dbReference type="NCBI Taxonomy" id="1038904"/>
    <lineage>
        <taxon>Bacteria</taxon>
        <taxon>Bacillati</taxon>
        <taxon>Actinomycetota</taxon>
        <taxon>Actinomycetes</taxon>
        <taxon>Streptosporangiales</taxon>
        <taxon>Thermomonosporaceae</taxon>
        <taxon>Actinomadura</taxon>
    </lineage>
</organism>
<sequence length="659" mass="72840">MTWGTWYFDEPRSLARYVQREDLDAAGLLGAIAERPPGTAELAGYVYQQLRGLGLRYDVSLLSRDGAAQVVQAPYTIIHRKRAGSCLDLSLIYAGLCLVVGLYPVIAVLQYKDRRRHAFVLVRDVPPGAGHGDVWQGRFGLEEGLWTPTADMLREEIKEGNWIAVETTCATDHFGASCSFEEARQRGAEAIGDARRIHAVDVGHLLAERNYAVEPGVSLVFPTGPAGANEPNEATGQAARTGRAGPSEPSEEYGNRVAGEIRRRYEKQLAGLRTRLDLPSLTDLVPTLGGDGRALVQALAEGLLAKRTFRAIGGEIPKMEELHHLFFDAASSEVAAESADVLLIEAALAGSRSGLSVLARFMLSVAHRNDVGLEHPVLRDWLDRHDAQGNNVRDYLESRAEKHWVLFEIGGPDLVGNAAEPEDVRISVQVHPAVRMGRIQARYCKRAEVKSALREMMTRLCEGLGGRELFIELIAPLHLLEEGYEQIDLAPGQPHRPRLRWYGHMWGSEGMKQTQRRRHDAADWAGDPALVTDEAAVDEQALKAWLRRNLQFPYVVAERANADTCELLKGLLRNGCGYILWYPERAYATVAEDVREVWAGLDSSNRRIFFPDKLLDQSHAAPISVIWSDPGGRGPFRVSDVRPGKRGGALRGTRKRATA</sequence>
<dbReference type="EMBL" id="JBHTJA010000005">
    <property type="protein sequence ID" value="MFD0899795.1"/>
    <property type="molecule type" value="Genomic_DNA"/>
</dbReference>
<keyword evidence="2" id="KW-1133">Transmembrane helix</keyword>
<reference evidence="4" key="1">
    <citation type="journal article" date="2019" name="Int. J. Syst. Evol. Microbiol.">
        <title>The Global Catalogue of Microorganisms (GCM) 10K type strain sequencing project: providing services to taxonomists for standard genome sequencing and annotation.</title>
        <authorList>
            <consortium name="The Broad Institute Genomics Platform"/>
            <consortium name="The Broad Institute Genome Sequencing Center for Infectious Disease"/>
            <person name="Wu L."/>
            <person name="Ma J."/>
        </authorList>
    </citation>
    <scope>NUCLEOTIDE SEQUENCE [LARGE SCALE GENOMIC DNA]</scope>
    <source>
        <strain evidence="4">JCM 31202</strain>
    </source>
</reference>
<protein>
    <submittedName>
        <fullName evidence="3">Uncharacterized protein</fullName>
    </submittedName>
</protein>
<feature type="region of interest" description="Disordered" evidence="1">
    <location>
        <begin position="225"/>
        <end position="255"/>
    </location>
</feature>
<evidence type="ECO:0000256" key="1">
    <source>
        <dbReference type="SAM" id="MobiDB-lite"/>
    </source>
</evidence>
<accession>A0ABW3EJ92</accession>
<keyword evidence="2" id="KW-0472">Membrane</keyword>
<feature type="compositionally biased region" description="Low complexity" evidence="1">
    <location>
        <begin position="234"/>
        <end position="245"/>
    </location>
</feature>
<dbReference type="RefSeq" id="WP_378296686.1">
    <property type="nucleotide sequence ID" value="NZ_JBHTJA010000005.1"/>
</dbReference>
<evidence type="ECO:0000313" key="3">
    <source>
        <dbReference type="EMBL" id="MFD0899795.1"/>
    </source>
</evidence>
<comment type="caution">
    <text evidence="3">The sequence shown here is derived from an EMBL/GenBank/DDBJ whole genome shotgun (WGS) entry which is preliminary data.</text>
</comment>
<proteinExistence type="predicted"/>
<evidence type="ECO:0000256" key="2">
    <source>
        <dbReference type="SAM" id="Phobius"/>
    </source>
</evidence>
<feature type="region of interest" description="Disordered" evidence="1">
    <location>
        <begin position="637"/>
        <end position="659"/>
    </location>
</feature>
<keyword evidence="4" id="KW-1185">Reference proteome</keyword>